<dbReference type="GO" id="GO:0008233">
    <property type="term" value="F:peptidase activity"/>
    <property type="evidence" value="ECO:0007669"/>
    <property type="project" value="UniProtKB-KW"/>
</dbReference>
<protein>
    <submittedName>
        <fullName evidence="9">Accessory gene regulator B</fullName>
    </submittedName>
</protein>
<keyword evidence="5" id="KW-0378">Hydrolase</keyword>
<evidence type="ECO:0000256" key="1">
    <source>
        <dbReference type="ARBA" id="ARBA00022475"/>
    </source>
</evidence>
<dbReference type="EMBL" id="QRDY01000042">
    <property type="protein sequence ID" value="RED51645.1"/>
    <property type="molecule type" value="Genomic_DNA"/>
</dbReference>
<feature type="transmembrane region" description="Helical" evidence="8">
    <location>
        <begin position="136"/>
        <end position="162"/>
    </location>
</feature>
<dbReference type="SMART" id="SM00793">
    <property type="entry name" value="AgrB"/>
    <property type="match status" value="1"/>
</dbReference>
<keyword evidence="7 8" id="KW-0472">Membrane</keyword>
<proteinExistence type="predicted"/>
<gene>
    <name evidence="9" type="ORF">DFP95_14220</name>
</gene>
<accession>A0A3D9HQH3</accession>
<feature type="transmembrane region" description="Helical" evidence="8">
    <location>
        <begin position="81"/>
        <end position="99"/>
    </location>
</feature>
<evidence type="ECO:0000256" key="6">
    <source>
        <dbReference type="ARBA" id="ARBA00022989"/>
    </source>
</evidence>
<evidence type="ECO:0000256" key="7">
    <source>
        <dbReference type="ARBA" id="ARBA00023136"/>
    </source>
</evidence>
<evidence type="ECO:0000256" key="8">
    <source>
        <dbReference type="SAM" id="Phobius"/>
    </source>
</evidence>
<dbReference type="Pfam" id="PF04647">
    <property type="entry name" value="AgrB"/>
    <property type="match status" value="1"/>
</dbReference>
<reference evidence="9 10" key="1">
    <citation type="submission" date="2018-07" db="EMBL/GenBank/DDBJ databases">
        <title>Genomic Encyclopedia of Type Strains, Phase III (KMG-III): the genomes of soil and plant-associated and newly described type strains.</title>
        <authorList>
            <person name="Whitman W."/>
        </authorList>
    </citation>
    <scope>NUCLEOTIDE SEQUENCE [LARGE SCALE GENOMIC DNA]</scope>
    <source>
        <strain evidence="9 10">CECT 8236</strain>
    </source>
</reference>
<feature type="transmembrane region" description="Helical" evidence="8">
    <location>
        <begin position="105"/>
        <end position="124"/>
    </location>
</feature>
<keyword evidence="1" id="KW-1003">Cell membrane</keyword>
<dbReference type="OrthoDB" id="2666767at2"/>
<dbReference type="AlphaFoldDB" id="A0A3D9HQH3"/>
<organism evidence="9 10">
    <name type="scientific">Cohnella lupini</name>
    <dbReference type="NCBI Taxonomy" id="1294267"/>
    <lineage>
        <taxon>Bacteria</taxon>
        <taxon>Bacillati</taxon>
        <taxon>Bacillota</taxon>
        <taxon>Bacilli</taxon>
        <taxon>Bacillales</taxon>
        <taxon>Paenibacillaceae</taxon>
        <taxon>Cohnella</taxon>
    </lineage>
</organism>
<keyword evidence="10" id="KW-1185">Reference proteome</keyword>
<keyword evidence="2" id="KW-0673">Quorum sensing</keyword>
<sequence length="174" mass="18682">MNWSRKLADNLAVRIHSANPHHSVSLPVQSYGIETIIISTINTSVALLLGILLEQALEVLTVIIAFPLLRFITGGRHFSSPTVCIATTIIGFNVIPILAQYVHSTVATLILTIGSLLLCIVYAPQGNRAIVKQHQIIKLAGGAIIAVNLLVMSPVLAIAFFLQALTLIQFKKGG</sequence>
<dbReference type="GO" id="GO:0006508">
    <property type="term" value="P:proteolysis"/>
    <property type="evidence" value="ECO:0007669"/>
    <property type="project" value="UniProtKB-KW"/>
</dbReference>
<dbReference type="RefSeq" id="WP_115995977.1">
    <property type="nucleotide sequence ID" value="NZ_QRDY01000042.1"/>
</dbReference>
<dbReference type="GO" id="GO:0009372">
    <property type="term" value="P:quorum sensing"/>
    <property type="evidence" value="ECO:0007669"/>
    <property type="project" value="UniProtKB-KW"/>
</dbReference>
<comment type="caution">
    <text evidence="9">The sequence shown here is derived from an EMBL/GenBank/DDBJ whole genome shotgun (WGS) entry which is preliminary data.</text>
</comment>
<dbReference type="Proteomes" id="UP000256869">
    <property type="component" value="Unassembled WGS sequence"/>
</dbReference>
<dbReference type="InterPro" id="IPR006741">
    <property type="entry name" value="AgrB"/>
</dbReference>
<dbReference type="GO" id="GO:0016020">
    <property type="term" value="C:membrane"/>
    <property type="evidence" value="ECO:0007669"/>
    <property type="project" value="InterPro"/>
</dbReference>
<keyword evidence="6 8" id="KW-1133">Transmembrane helix</keyword>
<feature type="transmembrane region" description="Helical" evidence="8">
    <location>
        <begin position="45"/>
        <end position="69"/>
    </location>
</feature>
<evidence type="ECO:0000256" key="3">
    <source>
        <dbReference type="ARBA" id="ARBA00022670"/>
    </source>
</evidence>
<keyword evidence="3" id="KW-0645">Protease</keyword>
<evidence type="ECO:0000256" key="4">
    <source>
        <dbReference type="ARBA" id="ARBA00022692"/>
    </source>
</evidence>
<evidence type="ECO:0000256" key="5">
    <source>
        <dbReference type="ARBA" id="ARBA00022801"/>
    </source>
</evidence>
<name>A0A3D9HQH3_9BACL</name>
<keyword evidence="4 8" id="KW-0812">Transmembrane</keyword>
<evidence type="ECO:0000256" key="2">
    <source>
        <dbReference type="ARBA" id="ARBA00022654"/>
    </source>
</evidence>
<evidence type="ECO:0000313" key="10">
    <source>
        <dbReference type="Proteomes" id="UP000256869"/>
    </source>
</evidence>
<evidence type="ECO:0000313" key="9">
    <source>
        <dbReference type="EMBL" id="RED51645.1"/>
    </source>
</evidence>